<sequence>MQGMDRKRVILRIAMNGGLSMEDLLKETGHRPYPLPDAPWLMTQTWENLLFLHWPVDAELVRQHVPAELELDTWDGSAWISISPFQVKHQRFRLLPEIPMLNEYLELNARTYVKRNGKQGIWFFSLDANLAPAVFAANGLLGLPYKHAEMKFEEVEPDEPGASANMENKNMSRERIPIFAKRKKGFRFTNERINAEDGFGRFDITFRPVSGASLTRPGTLEHWLVERYCLFTVRDGKVLRGDIHHLPWDVSDGEAVVSINSMSPVALSGEPRLQYCESKKVLMFPFVED</sequence>
<dbReference type="Proteomes" id="UP000284416">
    <property type="component" value="Unassembled WGS sequence"/>
</dbReference>
<gene>
    <name evidence="1" type="ORF">D1B31_13025</name>
</gene>
<dbReference type="Gene3D" id="2.40.400.10">
    <property type="entry name" value="Acetoacetate decarboxylase-like"/>
    <property type="match status" value="1"/>
</dbReference>
<dbReference type="EMBL" id="QWEG01000008">
    <property type="protein sequence ID" value="RHW38900.1"/>
    <property type="molecule type" value="Genomic_DNA"/>
</dbReference>
<evidence type="ECO:0000313" key="1">
    <source>
        <dbReference type="EMBL" id="RHW38900.1"/>
    </source>
</evidence>
<accession>A0A417YSF2</accession>
<dbReference type="PANTHER" id="PTHR39186:SF1">
    <property type="entry name" value="DUF2071 DOMAIN-CONTAINING PROTEIN"/>
    <property type="match status" value="1"/>
</dbReference>
<evidence type="ECO:0000313" key="2">
    <source>
        <dbReference type="Proteomes" id="UP000284416"/>
    </source>
</evidence>
<keyword evidence="2" id="KW-1185">Reference proteome</keyword>
<reference evidence="1 2" key="1">
    <citation type="journal article" date="2017" name="Int. J. Syst. Evol. Microbiol.">
        <title>Bacillus notoginsengisoli sp. nov., a novel bacterium isolated from the rhizosphere of Panax notoginseng.</title>
        <authorList>
            <person name="Zhang M.Y."/>
            <person name="Cheng J."/>
            <person name="Cai Y."/>
            <person name="Zhang T.Y."/>
            <person name="Wu Y.Y."/>
            <person name="Manikprabhu D."/>
            <person name="Li W.J."/>
            <person name="Zhang Y.X."/>
        </authorList>
    </citation>
    <scope>NUCLEOTIDE SEQUENCE [LARGE SCALE GENOMIC DNA]</scope>
    <source>
        <strain evidence="1 2">JCM 30743</strain>
    </source>
</reference>
<dbReference type="PANTHER" id="PTHR39186">
    <property type="entry name" value="DUF2071 FAMILY PROTEIN"/>
    <property type="match status" value="1"/>
</dbReference>
<comment type="caution">
    <text evidence="1">The sequence shown here is derived from an EMBL/GenBank/DDBJ whole genome shotgun (WGS) entry which is preliminary data.</text>
</comment>
<protein>
    <submittedName>
        <fullName evidence="1">DUF2071 domain-containing protein</fullName>
    </submittedName>
</protein>
<proteinExistence type="predicted"/>
<name>A0A417YSF2_9BACI</name>
<organism evidence="1 2">
    <name type="scientific">Neobacillus notoginsengisoli</name>
    <dbReference type="NCBI Taxonomy" id="1578198"/>
    <lineage>
        <taxon>Bacteria</taxon>
        <taxon>Bacillati</taxon>
        <taxon>Bacillota</taxon>
        <taxon>Bacilli</taxon>
        <taxon>Bacillales</taxon>
        <taxon>Bacillaceae</taxon>
        <taxon>Neobacillus</taxon>
    </lineage>
</organism>
<dbReference type="AlphaFoldDB" id="A0A417YSF2"/>
<dbReference type="SUPFAM" id="SSF160104">
    <property type="entry name" value="Acetoacetate decarboxylase-like"/>
    <property type="match status" value="1"/>
</dbReference>
<dbReference type="InterPro" id="IPR023375">
    <property type="entry name" value="ADC_dom_sf"/>
</dbReference>
<dbReference type="InterPro" id="IPR018644">
    <property type="entry name" value="DUF2071"/>
</dbReference>
<dbReference type="Pfam" id="PF09844">
    <property type="entry name" value="DUF2071"/>
    <property type="match status" value="1"/>
</dbReference>